<dbReference type="EMBL" id="JAJEPU010000004">
    <property type="protein sequence ID" value="MCC2163769.1"/>
    <property type="molecule type" value="Genomic_DNA"/>
</dbReference>
<dbReference type="InterPro" id="IPR050471">
    <property type="entry name" value="AB_hydrolase"/>
</dbReference>
<sequence>MGKDEMEDEMRSGKFETDDARIYYEVHGSGRPIVLLHGNGESHKIFEKYAIWFEKRGFQVILMDSRGHGHSLLKRTSSLEFTTQDMAGDVLKLLCHLGIDQVTLLGFSDGANIALEFASLYPKQTTEVIAVSGNAKPWGMLLPYYLFVGAEYAVAGIMREFCQDKRQRQKFNRSRMLNGLMFHSPDLTEERLGKIQAPTLLIAGTNDVIRVSHSQWMQRQIPGSRLVLLKKARHVDFLHKRERYLRVIERFLKEEKGTVIRQNNIRQDAGKSEAKAV</sequence>
<keyword evidence="2" id="KW-0378">Hydrolase</keyword>
<dbReference type="GO" id="GO:0046503">
    <property type="term" value="P:glycerolipid catabolic process"/>
    <property type="evidence" value="ECO:0007669"/>
    <property type="project" value="TreeGrafter"/>
</dbReference>
<dbReference type="InterPro" id="IPR000073">
    <property type="entry name" value="AB_hydrolase_1"/>
</dbReference>
<protein>
    <submittedName>
        <fullName evidence="2">Alpha/beta hydrolase</fullName>
    </submittedName>
</protein>
<reference evidence="2" key="1">
    <citation type="submission" date="2021-10" db="EMBL/GenBank/DDBJ databases">
        <title>Anaerobic single-cell dispensing facilitates the cultivation of human gut bacteria.</title>
        <authorList>
            <person name="Afrizal A."/>
        </authorList>
    </citation>
    <scope>NUCLEOTIDE SEQUENCE</scope>
    <source>
        <strain evidence="2">CLA-AA-H274</strain>
    </source>
</reference>
<dbReference type="AlphaFoldDB" id="A0AAE3AL44"/>
<accession>A0AAE3AL44</accession>
<keyword evidence="3" id="KW-1185">Reference proteome</keyword>
<dbReference type="InterPro" id="IPR029058">
    <property type="entry name" value="AB_hydrolase_fold"/>
</dbReference>
<dbReference type="GO" id="GO:0004806">
    <property type="term" value="F:triacylglycerol lipase activity"/>
    <property type="evidence" value="ECO:0007669"/>
    <property type="project" value="TreeGrafter"/>
</dbReference>
<evidence type="ECO:0000313" key="3">
    <source>
        <dbReference type="Proteomes" id="UP001198962"/>
    </source>
</evidence>
<feature type="domain" description="AB hydrolase-1" evidence="1">
    <location>
        <begin position="32"/>
        <end position="143"/>
    </location>
</feature>
<organism evidence="2 3">
    <name type="scientific">Brotaphodocola catenula</name>
    <dbReference type="NCBI Taxonomy" id="2885361"/>
    <lineage>
        <taxon>Bacteria</taxon>
        <taxon>Bacillati</taxon>
        <taxon>Bacillota</taxon>
        <taxon>Clostridia</taxon>
        <taxon>Lachnospirales</taxon>
        <taxon>Lachnospiraceae</taxon>
        <taxon>Brotaphodocola</taxon>
    </lineage>
</organism>
<evidence type="ECO:0000313" key="2">
    <source>
        <dbReference type="EMBL" id="MCC2163769.1"/>
    </source>
</evidence>
<name>A0AAE3AL44_9FIRM</name>
<evidence type="ECO:0000259" key="1">
    <source>
        <dbReference type="Pfam" id="PF00561"/>
    </source>
</evidence>
<dbReference type="RefSeq" id="WP_308450557.1">
    <property type="nucleotide sequence ID" value="NZ_JAJEPU010000004.1"/>
</dbReference>
<dbReference type="PANTHER" id="PTHR43433:SF5">
    <property type="entry name" value="AB HYDROLASE-1 DOMAIN-CONTAINING PROTEIN"/>
    <property type="match status" value="1"/>
</dbReference>
<gene>
    <name evidence="2" type="ORF">LKD32_02540</name>
</gene>
<proteinExistence type="predicted"/>
<dbReference type="SUPFAM" id="SSF53474">
    <property type="entry name" value="alpha/beta-Hydrolases"/>
    <property type="match status" value="1"/>
</dbReference>
<dbReference type="Gene3D" id="3.40.50.1820">
    <property type="entry name" value="alpha/beta hydrolase"/>
    <property type="match status" value="1"/>
</dbReference>
<comment type="caution">
    <text evidence="2">The sequence shown here is derived from an EMBL/GenBank/DDBJ whole genome shotgun (WGS) entry which is preliminary data.</text>
</comment>
<dbReference type="Proteomes" id="UP001198962">
    <property type="component" value="Unassembled WGS sequence"/>
</dbReference>
<dbReference type="PANTHER" id="PTHR43433">
    <property type="entry name" value="HYDROLASE, ALPHA/BETA FOLD FAMILY PROTEIN"/>
    <property type="match status" value="1"/>
</dbReference>
<dbReference type="Pfam" id="PF00561">
    <property type="entry name" value="Abhydrolase_1"/>
    <property type="match status" value="1"/>
</dbReference>